<dbReference type="EMBL" id="JBHPBY010000092">
    <property type="protein sequence ID" value="MFC1850342.1"/>
    <property type="molecule type" value="Genomic_DNA"/>
</dbReference>
<gene>
    <name evidence="1" type="ORF">ACFL27_09145</name>
</gene>
<protein>
    <recommendedName>
        <fullName evidence="3">SMI1/KNR4 family protein</fullName>
    </recommendedName>
</protein>
<keyword evidence="2" id="KW-1185">Reference proteome</keyword>
<proteinExistence type="predicted"/>
<dbReference type="Proteomes" id="UP001594351">
    <property type="component" value="Unassembled WGS sequence"/>
</dbReference>
<comment type="caution">
    <text evidence="1">The sequence shown here is derived from an EMBL/GenBank/DDBJ whole genome shotgun (WGS) entry which is preliminary data.</text>
</comment>
<accession>A0ABV6YVV5</accession>
<organism evidence="1 2">
    <name type="scientific">candidate division CSSED10-310 bacterium</name>
    <dbReference type="NCBI Taxonomy" id="2855610"/>
    <lineage>
        <taxon>Bacteria</taxon>
        <taxon>Bacteria division CSSED10-310</taxon>
    </lineage>
</organism>
<evidence type="ECO:0008006" key="3">
    <source>
        <dbReference type="Google" id="ProtNLM"/>
    </source>
</evidence>
<name>A0ABV6YVV5_UNCC1</name>
<reference evidence="1 2" key="1">
    <citation type="submission" date="2024-09" db="EMBL/GenBank/DDBJ databases">
        <title>Laminarin stimulates single cell rates of sulfate reduction while oxygen inhibits transcriptomic activity in coastal marine sediment.</title>
        <authorList>
            <person name="Lindsay M."/>
            <person name="Orcutt B."/>
            <person name="Emerson D."/>
            <person name="Stepanauskas R."/>
            <person name="D'Angelo T."/>
        </authorList>
    </citation>
    <scope>NUCLEOTIDE SEQUENCE [LARGE SCALE GENOMIC DNA]</scope>
    <source>
        <strain evidence="1">SAG AM-311-K15</strain>
    </source>
</reference>
<sequence length="124" mass="13949">MIPQYWKAFVNDNALEYREIEIPEDVDLTGAGAEIEILDEEGIRQETEDLYSGIAVSKDGFVPVGSCQIGTGDPYFIYQNDGPKGPLYRIYHDMVGEDGYEREEATDIVLPDYTEILNYIITGS</sequence>
<evidence type="ECO:0000313" key="1">
    <source>
        <dbReference type="EMBL" id="MFC1850342.1"/>
    </source>
</evidence>
<evidence type="ECO:0000313" key="2">
    <source>
        <dbReference type="Proteomes" id="UP001594351"/>
    </source>
</evidence>